<dbReference type="PANTHER" id="PTHR10882:SF0">
    <property type="entry name" value="DIPHTHINE METHYL ESTER SYNTHASE"/>
    <property type="match status" value="1"/>
</dbReference>
<dbReference type="InterPro" id="IPR004551">
    <property type="entry name" value="Dphthn_synthase"/>
</dbReference>
<name>A0A6P5ZJ20_DURZI</name>
<dbReference type="GO" id="GO:0008168">
    <property type="term" value="F:methyltransferase activity"/>
    <property type="evidence" value="ECO:0007669"/>
    <property type="project" value="InterPro"/>
</dbReference>
<dbReference type="GeneID" id="111301173"/>
<dbReference type="RefSeq" id="XP_022752381.1">
    <property type="nucleotide sequence ID" value="XM_022896646.1"/>
</dbReference>
<dbReference type="Gene3D" id="3.40.1010.10">
    <property type="entry name" value="Cobalt-precorrin-4 Transmethylase, Domain 1"/>
    <property type="match status" value="1"/>
</dbReference>
<sequence>MLYVIGLGSGDERDITLRGLDAVKKCEKEKLYGKPIILADREMVEEKVDNLLLEAGGSDVAFLVVGDPFGGRKLYETPRYMTINTAIEQLLEVEQNYGESVHDEDTDCVGFAWLGSEDQMIVAGTMRQLRMVDFGNPLRCLVIVGKTHPVEEEMLEFYKIRSENSNRKVRNCVNVLSNRNVSSSWCRCAGCCCFRILY</sequence>
<dbReference type="KEGG" id="dzi:111301173"/>
<dbReference type="Proteomes" id="UP000515121">
    <property type="component" value="Unplaced"/>
</dbReference>
<dbReference type="Gene3D" id="3.30.950.10">
    <property type="entry name" value="Methyltransferase, Cobalt-precorrin-4 Transmethylase, Domain 2"/>
    <property type="match status" value="1"/>
</dbReference>
<dbReference type="InterPro" id="IPR035996">
    <property type="entry name" value="4pyrrol_Methylase_sf"/>
</dbReference>
<organism evidence="1 2">
    <name type="scientific">Durio zibethinus</name>
    <name type="common">Durian</name>
    <dbReference type="NCBI Taxonomy" id="66656"/>
    <lineage>
        <taxon>Eukaryota</taxon>
        <taxon>Viridiplantae</taxon>
        <taxon>Streptophyta</taxon>
        <taxon>Embryophyta</taxon>
        <taxon>Tracheophyta</taxon>
        <taxon>Spermatophyta</taxon>
        <taxon>Magnoliopsida</taxon>
        <taxon>eudicotyledons</taxon>
        <taxon>Gunneridae</taxon>
        <taxon>Pentapetalae</taxon>
        <taxon>rosids</taxon>
        <taxon>malvids</taxon>
        <taxon>Malvales</taxon>
        <taxon>Malvaceae</taxon>
        <taxon>Helicteroideae</taxon>
        <taxon>Durio</taxon>
    </lineage>
</organism>
<evidence type="ECO:0000313" key="1">
    <source>
        <dbReference type="Proteomes" id="UP000515121"/>
    </source>
</evidence>
<dbReference type="InterPro" id="IPR014776">
    <property type="entry name" value="4pyrrole_Mease_sub2"/>
</dbReference>
<dbReference type="OrthoDB" id="2516at2759"/>
<dbReference type="InterPro" id="IPR014777">
    <property type="entry name" value="4pyrrole_Mease_sub1"/>
</dbReference>
<gene>
    <name evidence="2" type="primary">LOC111301173</name>
</gene>
<protein>
    <submittedName>
        <fullName evidence="2">Probable diphthine methyl ester synthase isoform X1</fullName>
    </submittedName>
</protein>
<dbReference type="AlphaFoldDB" id="A0A6P5ZJ20"/>
<accession>A0A6P5ZJ20</accession>
<dbReference type="PANTHER" id="PTHR10882">
    <property type="entry name" value="DIPHTHINE SYNTHASE"/>
    <property type="match status" value="1"/>
</dbReference>
<proteinExistence type="predicted"/>
<reference evidence="2" key="1">
    <citation type="submission" date="2025-08" db="UniProtKB">
        <authorList>
            <consortium name="RefSeq"/>
        </authorList>
    </citation>
    <scope>IDENTIFICATION</scope>
    <source>
        <tissue evidence="2">Fruit stalk</tissue>
    </source>
</reference>
<evidence type="ECO:0000313" key="2">
    <source>
        <dbReference type="RefSeq" id="XP_022752381.1"/>
    </source>
</evidence>
<dbReference type="GO" id="GO:0017183">
    <property type="term" value="P:protein histidyl modification to diphthamide"/>
    <property type="evidence" value="ECO:0007669"/>
    <property type="project" value="InterPro"/>
</dbReference>
<keyword evidence="1" id="KW-1185">Reference proteome</keyword>
<dbReference type="SUPFAM" id="SSF53790">
    <property type="entry name" value="Tetrapyrrole methylase"/>
    <property type="match status" value="1"/>
</dbReference>